<evidence type="ECO:0000256" key="1">
    <source>
        <dbReference type="SAM" id="MobiDB-lite"/>
    </source>
</evidence>
<name>A0A1E7EIS7_9STRA</name>
<feature type="compositionally biased region" description="Polar residues" evidence="1">
    <location>
        <begin position="684"/>
        <end position="695"/>
    </location>
</feature>
<dbReference type="Pfam" id="PF02469">
    <property type="entry name" value="Fasciclin"/>
    <property type="match status" value="1"/>
</dbReference>
<protein>
    <recommendedName>
        <fullName evidence="2">FAS1 domain-containing protein</fullName>
    </recommendedName>
</protein>
<feature type="region of interest" description="Disordered" evidence="1">
    <location>
        <begin position="684"/>
        <end position="707"/>
    </location>
</feature>
<evidence type="ECO:0000259" key="2">
    <source>
        <dbReference type="PROSITE" id="PS50213"/>
    </source>
</evidence>
<keyword evidence="4" id="KW-1185">Reference proteome</keyword>
<dbReference type="InterPro" id="IPR036378">
    <property type="entry name" value="FAS1_dom_sf"/>
</dbReference>
<dbReference type="Gene3D" id="2.30.180.10">
    <property type="entry name" value="FAS1 domain"/>
    <property type="match status" value="1"/>
</dbReference>
<dbReference type="PROSITE" id="PS50213">
    <property type="entry name" value="FAS1"/>
    <property type="match status" value="1"/>
</dbReference>
<dbReference type="AlphaFoldDB" id="A0A1E7EIS7"/>
<gene>
    <name evidence="3" type="ORF">FRACYDRAFT_258189</name>
</gene>
<reference evidence="3 4" key="1">
    <citation type="submission" date="2016-09" db="EMBL/GenBank/DDBJ databases">
        <title>Extensive genetic diversity and differential bi-allelic expression allows diatom success in the polar Southern Ocean.</title>
        <authorList>
            <consortium name="DOE Joint Genome Institute"/>
            <person name="Mock T."/>
            <person name="Otillar R.P."/>
            <person name="Strauss J."/>
            <person name="Dupont C."/>
            <person name="Frickenhaus S."/>
            <person name="Maumus F."/>
            <person name="Mcmullan M."/>
            <person name="Sanges R."/>
            <person name="Schmutz J."/>
            <person name="Toseland A."/>
            <person name="Valas R."/>
            <person name="Veluchamy A."/>
            <person name="Ward B.J."/>
            <person name="Allen A."/>
            <person name="Barry K."/>
            <person name="Falciatore A."/>
            <person name="Ferrante M."/>
            <person name="Fortunato A.E."/>
            <person name="Gloeckner G."/>
            <person name="Gruber A."/>
            <person name="Hipkin R."/>
            <person name="Janech M."/>
            <person name="Kroth P."/>
            <person name="Leese F."/>
            <person name="Lindquist E."/>
            <person name="Lyon B.R."/>
            <person name="Martin J."/>
            <person name="Mayer C."/>
            <person name="Parker M."/>
            <person name="Quesneville H."/>
            <person name="Raymond J."/>
            <person name="Uhlig C."/>
            <person name="Valentin K.U."/>
            <person name="Worden A.Z."/>
            <person name="Armbrust E.V."/>
            <person name="Bowler C."/>
            <person name="Green B."/>
            <person name="Moulton V."/>
            <person name="Van Oosterhout C."/>
            <person name="Grigoriev I."/>
        </authorList>
    </citation>
    <scope>NUCLEOTIDE SEQUENCE [LARGE SCALE GENOMIC DNA]</scope>
    <source>
        <strain evidence="3 4">CCMP1102</strain>
    </source>
</reference>
<feature type="domain" description="FAS1" evidence="2">
    <location>
        <begin position="291"/>
        <end position="460"/>
    </location>
</feature>
<proteinExistence type="predicted"/>
<evidence type="ECO:0000313" key="4">
    <source>
        <dbReference type="Proteomes" id="UP000095751"/>
    </source>
</evidence>
<dbReference type="SUPFAM" id="SSF82153">
    <property type="entry name" value="FAS1 domain"/>
    <property type="match status" value="1"/>
</dbReference>
<dbReference type="InParanoid" id="A0A1E7EIS7"/>
<accession>A0A1E7EIS7</accession>
<evidence type="ECO:0000313" key="3">
    <source>
        <dbReference type="EMBL" id="OEU05795.1"/>
    </source>
</evidence>
<dbReference type="KEGG" id="fcy:FRACYDRAFT_258189"/>
<dbReference type="EMBL" id="KV784465">
    <property type="protein sequence ID" value="OEU05795.1"/>
    <property type="molecule type" value="Genomic_DNA"/>
</dbReference>
<dbReference type="InterPro" id="IPR000782">
    <property type="entry name" value="FAS1_domain"/>
</dbReference>
<organism evidence="3 4">
    <name type="scientific">Fragilariopsis cylindrus CCMP1102</name>
    <dbReference type="NCBI Taxonomy" id="635003"/>
    <lineage>
        <taxon>Eukaryota</taxon>
        <taxon>Sar</taxon>
        <taxon>Stramenopiles</taxon>
        <taxon>Ochrophyta</taxon>
        <taxon>Bacillariophyta</taxon>
        <taxon>Bacillariophyceae</taxon>
        <taxon>Bacillariophycidae</taxon>
        <taxon>Bacillariales</taxon>
        <taxon>Bacillariaceae</taxon>
        <taxon>Fragilariopsis</taxon>
    </lineage>
</organism>
<sequence length="707" mass="76526">MRLLLSLSSSSSLFSSSWTVIALFLTTLLTLTLTTKVQFVRADLKYYVYVNEKEPDSNKVVNVVLESYGSLPLNESISTKEGDSCPTNSGTNEGGVNPHYLCVGPNYLGNSIEFFPIGPANETKNEQKLPFKFSSFEESYGTSSGLLLWRNVLAIDLSSTGDNSINGKSYGIDKSNNNYNTEWLLSNKNPAEDTTAVADNGNGNDNDNENNNVLIAEWYLLNKMNGQPIFNDGLIQLIQGQPPSVPDRTSSSSAVPVVVVSEAVATATKEAATIVVKEEESESDTNNCESITESICSDDNDSSFSTFCSLLIQVGLDTMLHHNHILSSSESANTNTNSFYTIYVPTNDAFTKAYQNESISSPPQMLSGHDLTKLLLNHIIGNDSLPVPYEKMLCGTKTYMLNGQITKIGCNANAIVSYVMGVSGNGIHNNSIKPKFVLKNNNNKKKKNCNGIIHMVDYVILPSQDNDGEEYHEDMITEFTSTTIDIAQEKEEEEEAIVAAQEDDHDDNDSDPFAFFKGEEEDSSSTVTTVITARTTTTTTTNSASAKLRPVSTKIVGSSNATDNTAGNTSTNIDIDIDKVDVEDNSVLTVIVVGTSNNAATDTTNTNIDKDEVAVEDNGVPTVNVGNVEDNGVLTVNVGSNVGSNSAADNTNIDIHEVDVEDNGILTVNVGSNAADNTNTNIESQQVQGNSNNNDSNHRQLLRRRRN</sequence>
<dbReference type="Proteomes" id="UP000095751">
    <property type="component" value="Unassembled WGS sequence"/>
</dbReference>